<dbReference type="Proteomes" id="UP000316304">
    <property type="component" value="Unassembled WGS sequence"/>
</dbReference>
<dbReference type="Pfam" id="PF01761">
    <property type="entry name" value="DHQ_synthase"/>
    <property type="match status" value="1"/>
</dbReference>
<name>A0A5C6CUV7_9BACT</name>
<dbReference type="GO" id="GO:0003856">
    <property type="term" value="F:3-dehydroquinate synthase activity"/>
    <property type="evidence" value="ECO:0007669"/>
    <property type="project" value="UniProtKB-EC"/>
</dbReference>
<dbReference type="InterPro" id="IPR056179">
    <property type="entry name" value="DHQS_C"/>
</dbReference>
<evidence type="ECO:0000256" key="5">
    <source>
        <dbReference type="ARBA" id="ARBA00023239"/>
    </source>
</evidence>
<dbReference type="NCBIfam" id="NF004852">
    <property type="entry name" value="PRK06203.1"/>
    <property type="match status" value="1"/>
</dbReference>
<dbReference type="AlphaFoldDB" id="A0A5C6CUV7"/>
<dbReference type="EMBL" id="SJPT01000001">
    <property type="protein sequence ID" value="TWU27201.1"/>
    <property type="molecule type" value="Genomic_DNA"/>
</dbReference>
<keyword evidence="2" id="KW-0028">Amino-acid biosynthesis</keyword>
<evidence type="ECO:0000256" key="2">
    <source>
        <dbReference type="ARBA" id="ARBA00022605"/>
    </source>
</evidence>
<evidence type="ECO:0000259" key="7">
    <source>
        <dbReference type="Pfam" id="PF24621"/>
    </source>
</evidence>
<accession>A0A5C6CUV7</accession>
<evidence type="ECO:0000313" key="8">
    <source>
        <dbReference type="EMBL" id="TWU27201.1"/>
    </source>
</evidence>
<dbReference type="EC" id="4.2.3.4" evidence="8"/>
<keyword evidence="4" id="KW-0057">Aromatic amino acid biosynthesis</keyword>
<dbReference type="PANTHER" id="PTHR43622">
    <property type="entry name" value="3-DEHYDROQUINATE SYNTHASE"/>
    <property type="match status" value="1"/>
</dbReference>
<dbReference type="Pfam" id="PF24621">
    <property type="entry name" value="DHQS_C"/>
    <property type="match status" value="1"/>
</dbReference>
<dbReference type="GO" id="GO:0008652">
    <property type="term" value="P:amino acid biosynthetic process"/>
    <property type="evidence" value="ECO:0007669"/>
    <property type="project" value="UniProtKB-KW"/>
</dbReference>
<dbReference type="Gene3D" id="3.40.50.1970">
    <property type="match status" value="1"/>
</dbReference>
<comment type="cofactor">
    <cofactor evidence="1">
        <name>NAD(+)</name>
        <dbReference type="ChEBI" id="CHEBI:57540"/>
    </cofactor>
</comment>
<evidence type="ECO:0000256" key="4">
    <source>
        <dbReference type="ARBA" id="ARBA00023141"/>
    </source>
</evidence>
<dbReference type="GO" id="GO:0009073">
    <property type="term" value="P:aromatic amino acid family biosynthetic process"/>
    <property type="evidence" value="ECO:0007669"/>
    <property type="project" value="UniProtKB-KW"/>
</dbReference>
<evidence type="ECO:0000256" key="1">
    <source>
        <dbReference type="ARBA" id="ARBA00001911"/>
    </source>
</evidence>
<keyword evidence="5 8" id="KW-0456">Lyase</keyword>
<sequence length="487" mass="53101">MARAQCRHFCSGTARTAGLSRSAGAFRYISRFGVSHGSHVQPGLTPKRLMGFHPIIPASLLTDFIPIPSATSVFGSDCDAERIWPHVAQANPLKISMPNRLSNSTDIPFTASFVHRLRVTDDVAGDDFSLLVDLLDGGDNGSARVLLVAERSVVQSSNRVERIAAQLKTNAAIDLVSPPMVLDGGEPIKNTQDAVEEILAEIHARNLDRRSYIIAVGGGAMLDAVGYAAAIAHRGIRLVRLPTTTLAQADSGVGVKNAINYFDKKNWIGTFAVPWAVINDSGLLETLPDREFRSGLSEAVKVALLKDSQEFQWLAEHAGQISERDPDASRRAIHRSCTLHLQHITAGGDPFEMLEARPLDFGHWSAHKLESLSQYQIRHGEAVAIGVAIDCLYSSLKFGLPQQDAEQAIQCLHDLRIQLWHPCLEPVDRLMEGLEEFRQHLGGRLTITMLRGIGDPINVHEIDIAAMKTAIKTLGKIAKTKAIPANS</sequence>
<dbReference type="Gene3D" id="1.20.1090.10">
    <property type="entry name" value="Dehydroquinate synthase-like - alpha domain"/>
    <property type="match status" value="1"/>
</dbReference>
<proteinExistence type="predicted"/>
<evidence type="ECO:0000313" key="9">
    <source>
        <dbReference type="Proteomes" id="UP000316304"/>
    </source>
</evidence>
<comment type="caution">
    <text evidence="8">The sequence shown here is derived from an EMBL/GenBank/DDBJ whole genome shotgun (WGS) entry which is preliminary data.</text>
</comment>
<gene>
    <name evidence="8" type="primary">aroB_1</name>
    <name evidence="8" type="ORF">Pla52o_10650</name>
</gene>
<dbReference type="InterPro" id="IPR030960">
    <property type="entry name" value="DHQS/DOIS_N"/>
</dbReference>
<dbReference type="CDD" id="cd08198">
    <property type="entry name" value="DHQS-like"/>
    <property type="match status" value="1"/>
</dbReference>
<protein>
    <submittedName>
        <fullName evidence="8">3-dehydroquinate synthase</fullName>
        <ecNumber evidence="8">4.2.3.4</ecNumber>
    </submittedName>
</protein>
<evidence type="ECO:0000259" key="6">
    <source>
        <dbReference type="Pfam" id="PF01761"/>
    </source>
</evidence>
<dbReference type="InterPro" id="IPR050071">
    <property type="entry name" value="Dehydroquinate_synthase"/>
</dbReference>
<reference evidence="8 9" key="1">
    <citation type="submission" date="2019-02" db="EMBL/GenBank/DDBJ databases">
        <title>Deep-cultivation of Planctomycetes and their phenomic and genomic characterization uncovers novel biology.</title>
        <authorList>
            <person name="Wiegand S."/>
            <person name="Jogler M."/>
            <person name="Boedeker C."/>
            <person name="Pinto D."/>
            <person name="Vollmers J."/>
            <person name="Rivas-Marin E."/>
            <person name="Kohn T."/>
            <person name="Peeters S.H."/>
            <person name="Heuer A."/>
            <person name="Rast P."/>
            <person name="Oberbeckmann S."/>
            <person name="Bunk B."/>
            <person name="Jeske O."/>
            <person name="Meyerdierks A."/>
            <person name="Storesund J.E."/>
            <person name="Kallscheuer N."/>
            <person name="Luecker S."/>
            <person name="Lage O.M."/>
            <person name="Pohl T."/>
            <person name="Merkel B.J."/>
            <person name="Hornburger P."/>
            <person name="Mueller R.-W."/>
            <person name="Bruemmer F."/>
            <person name="Labrenz M."/>
            <person name="Spormann A.M."/>
            <person name="Op Den Camp H."/>
            <person name="Overmann J."/>
            <person name="Amann R."/>
            <person name="Jetten M.S.M."/>
            <person name="Mascher T."/>
            <person name="Medema M.H."/>
            <person name="Devos D.P."/>
            <person name="Kaster A.-K."/>
            <person name="Ovreas L."/>
            <person name="Rohde M."/>
            <person name="Galperin M.Y."/>
            <person name="Jogler C."/>
        </authorList>
    </citation>
    <scope>NUCLEOTIDE SEQUENCE [LARGE SCALE GENOMIC DNA]</scope>
    <source>
        <strain evidence="8 9">Pla52o</strain>
    </source>
</reference>
<dbReference type="PANTHER" id="PTHR43622:SF7">
    <property type="entry name" value="3-DEHYDROQUINATE SYNTHASE, CHLOROPLASTIC"/>
    <property type="match status" value="1"/>
</dbReference>
<organism evidence="8 9">
    <name type="scientific">Novipirellula galeiformis</name>
    <dbReference type="NCBI Taxonomy" id="2528004"/>
    <lineage>
        <taxon>Bacteria</taxon>
        <taxon>Pseudomonadati</taxon>
        <taxon>Planctomycetota</taxon>
        <taxon>Planctomycetia</taxon>
        <taxon>Pirellulales</taxon>
        <taxon>Pirellulaceae</taxon>
        <taxon>Novipirellula</taxon>
    </lineage>
</organism>
<keyword evidence="3" id="KW-0520">NAD</keyword>
<feature type="domain" description="3-dehydroquinate synthase N-terminal" evidence="6">
    <location>
        <begin position="181"/>
        <end position="293"/>
    </location>
</feature>
<evidence type="ECO:0000256" key="3">
    <source>
        <dbReference type="ARBA" id="ARBA00023027"/>
    </source>
</evidence>
<dbReference type="SUPFAM" id="SSF56796">
    <property type="entry name" value="Dehydroquinate synthase-like"/>
    <property type="match status" value="1"/>
</dbReference>
<feature type="domain" description="3-dehydroquinate synthase C-terminal" evidence="7">
    <location>
        <begin position="295"/>
        <end position="425"/>
    </location>
</feature>
<keyword evidence="9" id="KW-1185">Reference proteome</keyword>